<comment type="caution">
    <text evidence="7">The sequence shown here is derived from an EMBL/GenBank/DDBJ whole genome shotgun (WGS) entry which is preliminary data.</text>
</comment>
<dbReference type="InterPro" id="IPR029056">
    <property type="entry name" value="Ribokinase-like"/>
</dbReference>
<evidence type="ECO:0000256" key="5">
    <source>
        <dbReference type="ARBA" id="ARBA00022840"/>
    </source>
</evidence>
<evidence type="ECO:0000313" key="7">
    <source>
        <dbReference type="EMBL" id="MDC7718958.1"/>
    </source>
</evidence>
<gene>
    <name evidence="7" type="ORF">PQU95_17285</name>
</gene>
<dbReference type="SUPFAM" id="SSF53613">
    <property type="entry name" value="Ribokinase-like"/>
    <property type="match status" value="1"/>
</dbReference>
<dbReference type="Gene3D" id="3.40.1190.20">
    <property type="match status" value="1"/>
</dbReference>
<dbReference type="CDD" id="cd01167">
    <property type="entry name" value="bac_FRK"/>
    <property type="match status" value="1"/>
</dbReference>
<keyword evidence="4 7" id="KW-0418">Kinase</keyword>
<proteinExistence type="inferred from homology"/>
<dbReference type="PANTHER" id="PTHR43085:SF1">
    <property type="entry name" value="PSEUDOURIDINE KINASE-RELATED"/>
    <property type="match status" value="1"/>
</dbReference>
<keyword evidence="5" id="KW-0067">ATP-binding</keyword>
<organism evidence="7 8">
    <name type="scientific">Vogesella aquatica</name>
    <dbReference type="NCBI Taxonomy" id="2984206"/>
    <lineage>
        <taxon>Bacteria</taxon>
        <taxon>Pseudomonadati</taxon>
        <taxon>Pseudomonadota</taxon>
        <taxon>Betaproteobacteria</taxon>
        <taxon>Neisseriales</taxon>
        <taxon>Chromobacteriaceae</taxon>
        <taxon>Vogesella</taxon>
    </lineage>
</organism>
<dbReference type="InterPro" id="IPR050306">
    <property type="entry name" value="PfkB_Carbo_kinase"/>
</dbReference>
<comment type="similarity">
    <text evidence="1">Belongs to the carbohydrate kinase PfkB family.</text>
</comment>
<dbReference type="InterPro" id="IPR011611">
    <property type="entry name" value="PfkB_dom"/>
</dbReference>
<evidence type="ECO:0000256" key="1">
    <source>
        <dbReference type="ARBA" id="ARBA00010688"/>
    </source>
</evidence>
<protein>
    <submittedName>
        <fullName evidence="7">Carbohydrate kinase</fullName>
    </submittedName>
</protein>
<evidence type="ECO:0000256" key="2">
    <source>
        <dbReference type="ARBA" id="ARBA00022679"/>
    </source>
</evidence>
<dbReference type="PANTHER" id="PTHR43085">
    <property type="entry name" value="HEXOKINASE FAMILY MEMBER"/>
    <property type="match status" value="1"/>
</dbReference>
<evidence type="ECO:0000313" key="8">
    <source>
        <dbReference type="Proteomes" id="UP001219956"/>
    </source>
</evidence>
<evidence type="ECO:0000259" key="6">
    <source>
        <dbReference type="Pfam" id="PF00294"/>
    </source>
</evidence>
<keyword evidence="3" id="KW-0547">Nucleotide-binding</keyword>
<dbReference type="Proteomes" id="UP001219956">
    <property type="component" value="Unassembled WGS sequence"/>
</dbReference>
<sequence length="311" mass="33726">MFLICGEALFDVFLQNGQASWPALDYRAIPGDSPFNVAIGVARLGQPSALLGAVSTDFLGQQLQAVLQQENVATRYLLQRALATTLALVSLDASGHPQYAFYGDKAPEASLTVAELPTLDEQITGIHFGSYALVRSPTAEALATLLQRESGQRLCTLDPNIRLNVEPELARWREVIEHHAGLVDLIKVSDEDLQLLYPDTDPAISARRWLSGRCQLVLMTRGGDGVCVFSRQHGEWQHAAGKVNVVDTVGAGDTFQAALLCYLAEHDLASPQGVASLSRAQIDTMVQFATRAAALTCSRRGPELPRRHELG</sequence>
<dbReference type="Pfam" id="PF00294">
    <property type="entry name" value="PfkB"/>
    <property type="match status" value="1"/>
</dbReference>
<reference evidence="7 8" key="1">
    <citation type="submission" date="2023-01" db="EMBL/GenBank/DDBJ databases">
        <title>Novel species of the genus Vogesella isolated from rivers.</title>
        <authorList>
            <person name="Lu H."/>
        </authorList>
    </citation>
    <scope>NUCLEOTIDE SEQUENCE [LARGE SCALE GENOMIC DNA]</scope>
    <source>
        <strain evidence="7 8">DC21W</strain>
    </source>
</reference>
<dbReference type="PROSITE" id="PS00584">
    <property type="entry name" value="PFKB_KINASES_2"/>
    <property type="match status" value="1"/>
</dbReference>
<evidence type="ECO:0000256" key="4">
    <source>
        <dbReference type="ARBA" id="ARBA00022777"/>
    </source>
</evidence>
<name>A0ABT5J2A3_9NEIS</name>
<dbReference type="EMBL" id="JAQQLF010000028">
    <property type="protein sequence ID" value="MDC7718958.1"/>
    <property type="molecule type" value="Genomic_DNA"/>
</dbReference>
<dbReference type="InterPro" id="IPR002173">
    <property type="entry name" value="Carboh/pur_kinase_PfkB_CS"/>
</dbReference>
<keyword evidence="2" id="KW-0808">Transferase</keyword>
<evidence type="ECO:0000256" key="3">
    <source>
        <dbReference type="ARBA" id="ARBA00022741"/>
    </source>
</evidence>
<dbReference type="GO" id="GO:0016301">
    <property type="term" value="F:kinase activity"/>
    <property type="evidence" value="ECO:0007669"/>
    <property type="project" value="UniProtKB-KW"/>
</dbReference>
<dbReference type="RefSeq" id="WP_272753162.1">
    <property type="nucleotide sequence ID" value="NZ_JAQQLF010000028.1"/>
</dbReference>
<feature type="domain" description="Carbohydrate kinase PfkB" evidence="6">
    <location>
        <begin position="30"/>
        <end position="304"/>
    </location>
</feature>
<keyword evidence="8" id="KW-1185">Reference proteome</keyword>
<accession>A0ABT5J2A3</accession>